<dbReference type="PANTHER" id="PTHR15107:SF0">
    <property type="entry name" value="DNA ENDONUCLEASE ACTIVATOR CTP1 C-TERMINAL DOMAIN-CONTAINING PROTEIN"/>
    <property type="match status" value="1"/>
</dbReference>
<dbReference type="InterPro" id="IPR013882">
    <property type="entry name" value="Ctp1_C"/>
</dbReference>
<evidence type="ECO:0000256" key="1">
    <source>
        <dbReference type="ARBA" id="ARBA00004123"/>
    </source>
</evidence>
<dbReference type="AlphaFoldDB" id="A0A316UK18"/>
<reference evidence="6 7" key="1">
    <citation type="journal article" date="2018" name="Mol. Biol. Evol.">
        <title>Broad Genomic Sampling Reveals a Smut Pathogenic Ancestry of the Fungal Clade Ustilaginomycotina.</title>
        <authorList>
            <person name="Kijpornyongpan T."/>
            <person name="Mondo S.J."/>
            <person name="Barry K."/>
            <person name="Sandor L."/>
            <person name="Lee J."/>
            <person name="Lipzen A."/>
            <person name="Pangilinan J."/>
            <person name="LaButti K."/>
            <person name="Hainaut M."/>
            <person name="Henrissat B."/>
            <person name="Grigoriev I.V."/>
            <person name="Spatafora J.W."/>
            <person name="Aime M.C."/>
        </authorList>
    </citation>
    <scope>NUCLEOTIDE SEQUENCE [LARGE SCALE GENOMIC DNA]</scope>
    <source>
        <strain evidence="6 7">MCA 4718</strain>
    </source>
</reference>
<evidence type="ECO:0000256" key="3">
    <source>
        <dbReference type="ARBA" id="ARBA00023242"/>
    </source>
</evidence>
<feature type="region of interest" description="Disordered" evidence="4">
    <location>
        <begin position="182"/>
        <end position="210"/>
    </location>
</feature>
<evidence type="ECO:0000256" key="4">
    <source>
        <dbReference type="SAM" id="MobiDB-lite"/>
    </source>
</evidence>
<feature type="region of interest" description="Disordered" evidence="4">
    <location>
        <begin position="540"/>
        <end position="610"/>
    </location>
</feature>
<dbReference type="Pfam" id="PF08573">
    <property type="entry name" value="SAE2"/>
    <property type="match status" value="1"/>
</dbReference>
<feature type="region of interest" description="Disordered" evidence="4">
    <location>
        <begin position="369"/>
        <end position="393"/>
    </location>
</feature>
<dbReference type="GO" id="GO:0010792">
    <property type="term" value="P:DNA double-strand break processing involved in repair via single-strand annealing"/>
    <property type="evidence" value="ECO:0007669"/>
    <property type="project" value="TreeGrafter"/>
</dbReference>
<feature type="domain" description="DNA endonuclease activator Ctp1 C-terminal" evidence="5">
    <location>
        <begin position="440"/>
        <end position="574"/>
    </location>
</feature>
<dbReference type="OrthoDB" id="5801062at2759"/>
<gene>
    <name evidence="6" type="ORF">BCV69DRAFT_310135</name>
</gene>
<feature type="region of interest" description="Disordered" evidence="4">
    <location>
        <begin position="1"/>
        <end position="24"/>
    </location>
</feature>
<organism evidence="6 7">
    <name type="scientific">Pseudomicrostroma glucosiphilum</name>
    <dbReference type="NCBI Taxonomy" id="1684307"/>
    <lineage>
        <taxon>Eukaryota</taxon>
        <taxon>Fungi</taxon>
        <taxon>Dikarya</taxon>
        <taxon>Basidiomycota</taxon>
        <taxon>Ustilaginomycotina</taxon>
        <taxon>Exobasidiomycetes</taxon>
        <taxon>Microstromatales</taxon>
        <taxon>Microstromatales incertae sedis</taxon>
        <taxon>Pseudomicrostroma</taxon>
    </lineage>
</organism>
<dbReference type="RefSeq" id="XP_025351473.1">
    <property type="nucleotide sequence ID" value="XM_025494768.1"/>
</dbReference>
<evidence type="ECO:0000313" key="7">
    <source>
        <dbReference type="Proteomes" id="UP000245942"/>
    </source>
</evidence>
<dbReference type="Proteomes" id="UP000245942">
    <property type="component" value="Unassembled WGS sequence"/>
</dbReference>
<protein>
    <recommendedName>
        <fullName evidence="5">DNA endonuclease activator Ctp1 C-terminal domain-containing protein</fullName>
    </recommendedName>
</protein>
<proteinExistence type="predicted"/>
<name>A0A316UK18_9BASI</name>
<feature type="region of interest" description="Disordered" evidence="4">
    <location>
        <begin position="488"/>
        <end position="507"/>
    </location>
</feature>
<feature type="compositionally biased region" description="Polar residues" evidence="4">
    <location>
        <begin position="11"/>
        <end position="20"/>
    </location>
</feature>
<evidence type="ECO:0000256" key="2">
    <source>
        <dbReference type="ARBA" id="ARBA00022763"/>
    </source>
</evidence>
<keyword evidence="3" id="KW-0539">Nucleus</keyword>
<keyword evidence="2" id="KW-0227">DNA damage</keyword>
<dbReference type="GO" id="GO:0003684">
    <property type="term" value="F:damaged DNA binding"/>
    <property type="evidence" value="ECO:0007669"/>
    <property type="project" value="TreeGrafter"/>
</dbReference>
<comment type="subcellular location">
    <subcellularLocation>
        <location evidence="1">Nucleus</location>
    </subcellularLocation>
</comment>
<dbReference type="STRING" id="1684307.A0A316UK18"/>
<dbReference type="InterPro" id="IPR033316">
    <property type="entry name" value="RBBP8-like"/>
</dbReference>
<dbReference type="GeneID" id="37016502"/>
<evidence type="ECO:0000313" key="6">
    <source>
        <dbReference type="EMBL" id="PWN24313.1"/>
    </source>
</evidence>
<feature type="compositionally biased region" description="Basic and acidic residues" evidence="4">
    <location>
        <begin position="370"/>
        <end position="393"/>
    </location>
</feature>
<sequence>MDLTCPESPSVLASASSPTSDDLEKLKAAHADTLRRAEEESRQSHIYLQALFAERKALAAQNLDLQKQLDASQKGLESEVEGRKLDVASLRAEADQWRAAHKALQQETTSLRAAYDRDKERWNRFKHWWDDKIQERRSTSGKKSKLSGEERAMLQGLDLTDSPAKAAAISSEAAAIPSPVAIPSKLAPSPAQETYTLASGEPKNRPDHLNSAALLPLPTARTSTRRLRTDAAEASERVQDWLQMVDARSTMLDNVRRREGAARESQSLSAAMVPYEPSTGEGGEPTRSAGGHSQRKRRRITLPGSLDEAVVCRSPFGPSTSSDTLLQRGEKARSATPPERCPSGLEVQPTIKVESDDDAQRLVARARLATAHDEHRSEMESREDAIQRRRKKDMEDLRKNPWKYRGHGRYADELRRKNALTTDYELIPELNGGATYEHVDVIRDRRIRRQMHAHGCPCCKDYWDLVGPSVSSPVAGGITIARKAVVSTSTAASPISDAHPAPRDSGYSRVHISKADAGFQERQSERARLIALDEEEREQARLADERRQRAGKHRAWGQPPPTPEGYWDIGFPDTPRKKAINDSAKKQAAEKEWQVQRDKRYRKRRPDEGA</sequence>
<feature type="compositionally biased region" description="Basic and acidic residues" evidence="4">
    <location>
        <begin position="574"/>
        <end position="598"/>
    </location>
</feature>
<dbReference type="GO" id="GO:0005634">
    <property type="term" value="C:nucleus"/>
    <property type="evidence" value="ECO:0007669"/>
    <property type="project" value="UniProtKB-SubCell"/>
</dbReference>
<evidence type="ECO:0000259" key="5">
    <source>
        <dbReference type="Pfam" id="PF08573"/>
    </source>
</evidence>
<dbReference type="EMBL" id="KZ819321">
    <property type="protein sequence ID" value="PWN24313.1"/>
    <property type="molecule type" value="Genomic_DNA"/>
</dbReference>
<dbReference type="PANTHER" id="PTHR15107">
    <property type="entry name" value="RETINOBLASTOMA BINDING PROTEIN 8"/>
    <property type="match status" value="1"/>
</dbReference>
<accession>A0A316UK18</accession>
<keyword evidence="7" id="KW-1185">Reference proteome</keyword>
<feature type="region of interest" description="Disordered" evidence="4">
    <location>
        <begin position="256"/>
        <end position="345"/>
    </location>
</feature>